<comment type="caution">
    <text evidence="1">The sequence shown here is derived from an EMBL/GenBank/DDBJ whole genome shotgun (WGS) entry which is preliminary data.</text>
</comment>
<dbReference type="AlphaFoldDB" id="A0A918BY39"/>
<dbReference type="EMBL" id="BMSX01000002">
    <property type="protein sequence ID" value="GGQ97970.1"/>
    <property type="molecule type" value="Genomic_DNA"/>
</dbReference>
<evidence type="ECO:0000313" key="1">
    <source>
        <dbReference type="EMBL" id="GGQ97970.1"/>
    </source>
</evidence>
<sequence>MAPAIWRNLRRLTSDMGEDLSYGGSSTGGRFVAERARKECSKGTERQGRPGWRRCEGRRYGGWQGAGSSSERLCHLVYGGVPEALLSSAVRTARGRGAARSAGR</sequence>
<accession>A0A918BY39</accession>
<organism evidence="1 2">
    <name type="scientific">Streptomyces aurantiogriseus</name>
    <dbReference type="NCBI Taxonomy" id="66870"/>
    <lineage>
        <taxon>Bacteria</taxon>
        <taxon>Bacillati</taxon>
        <taxon>Actinomycetota</taxon>
        <taxon>Actinomycetes</taxon>
        <taxon>Kitasatosporales</taxon>
        <taxon>Streptomycetaceae</taxon>
        <taxon>Streptomyces</taxon>
    </lineage>
</organism>
<proteinExistence type="predicted"/>
<gene>
    <name evidence="1" type="ORF">GCM10010251_11300</name>
</gene>
<name>A0A918BY39_9ACTN</name>
<protein>
    <submittedName>
        <fullName evidence="1">Uncharacterized protein</fullName>
    </submittedName>
</protein>
<dbReference type="Proteomes" id="UP000658320">
    <property type="component" value="Unassembled WGS sequence"/>
</dbReference>
<reference evidence="1" key="1">
    <citation type="journal article" date="2014" name="Int. J. Syst. Evol. Microbiol.">
        <title>Complete genome sequence of Corynebacterium casei LMG S-19264T (=DSM 44701T), isolated from a smear-ripened cheese.</title>
        <authorList>
            <consortium name="US DOE Joint Genome Institute (JGI-PGF)"/>
            <person name="Walter F."/>
            <person name="Albersmeier A."/>
            <person name="Kalinowski J."/>
            <person name="Ruckert C."/>
        </authorList>
    </citation>
    <scope>NUCLEOTIDE SEQUENCE</scope>
    <source>
        <strain evidence="1">JCM 4346</strain>
    </source>
</reference>
<reference evidence="1" key="2">
    <citation type="submission" date="2020-09" db="EMBL/GenBank/DDBJ databases">
        <authorList>
            <person name="Sun Q."/>
            <person name="Ohkuma M."/>
        </authorList>
    </citation>
    <scope>NUCLEOTIDE SEQUENCE</scope>
    <source>
        <strain evidence="1">JCM 4346</strain>
    </source>
</reference>
<evidence type="ECO:0000313" key="2">
    <source>
        <dbReference type="Proteomes" id="UP000658320"/>
    </source>
</evidence>
<keyword evidence="2" id="KW-1185">Reference proteome</keyword>